<evidence type="ECO:0000313" key="3">
    <source>
        <dbReference type="Proteomes" id="UP001152607"/>
    </source>
</evidence>
<reference evidence="2" key="1">
    <citation type="submission" date="2023-01" db="EMBL/GenBank/DDBJ databases">
        <authorList>
            <person name="Van Ghelder C."/>
            <person name="Rancurel C."/>
        </authorList>
    </citation>
    <scope>NUCLEOTIDE SEQUENCE</scope>
    <source>
        <strain evidence="2">CNCM I-4278</strain>
    </source>
</reference>
<feature type="region of interest" description="Disordered" evidence="1">
    <location>
        <begin position="1"/>
        <end position="61"/>
    </location>
</feature>
<organism evidence="2 3">
    <name type="scientific">Periconia digitata</name>
    <dbReference type="NCBI Taxonomy" id="1303443"/>
    <lineage>
        <taxon>Eukaryota</taxon>
        <taxon>Fungi</taxon>
        <taxon>Dikarya</taxon>
        <taxon>Ascomycota</taxon>
        <taxon>Pezizomycotina</taxon>
        <taxon>Dothideomycetes</taxon>
        <taxon>Pleosporomycetidae</taxon>
        <taxon>Pleosporales</taxon>
        <taxon>Massarineae</taxon>
        <taxon>Periconiaceae</taxon>
        <taxon>Periconia</taxon>
    </lineage>
</organism>
<dbReference type="Proteomes" id="UP001152607">
    <property type="component" value="Unassembled WGS sequence"/>
</dbReference>
<proteinExistence type="predicted"/>
<dbReference type="EMBL" id="CAOQHR010000001">
    <property type="protein sequence ID" value="CAI6261692.1"/>
    <property type="molecule type" value="Genomic_DNA"/>
</dbReference>
<evidence type="ECO:0000313" key="2">
    <source>
        <dbReference type="EMBL" id="CAI6261692.1"/>
    </source>
</evidence>
<sequence length="313" mass="35874">MDKQTDQEPDERQNQTSAGRNSLDSSVHGGSTSLTTVSSCTVSMPTPSSRPTIPAEAIPKASRAEKVEITQFSLMASPGKTLDNPHRIILFDVDILSITLKEDVPHTTWKYSRNMTPRAVKSFLTWIRPVLSQISPDTFILPTEYTENGFSTKEFNSGRLRQCIRRCGVEPSHVEEESGSVRELHIPFYKNGIWFLIVVDMEERVVELTLFTPIHSKKTRKKVVADVKHWFKYSWKRLLNTKPKIKKLWKFEERDAEFFGRHEDESGVLMCLELYRATRGDVVQMNAGDMDEWRSFVASKTLWGADELMKAKD</sequence>
<feature type="compositionally biased region" description="Low complexity" evidence="1">
    <location>
        <begin position="25"/>
        <end position="43"/>
    </location>
</feature>
<evidence type="ECO:0000256" key="1">
    <source>
        <dbReference type="SAM" id="MobiDB-lite"/>
    </source>
</evidence>
<accession>A0A9W4U3I2</accession>
<feature type="compositionally biased region" description="Polar residues" evidence="1">
    <location>
        <begin position="14"/>
        <end position="24"/>
    </location>
</feature>
<dbReference type="Gene3D" id="3.40.395.10">
    <property type="entry name" value="Adenoviral Proteinase, Chain A"/>
    <property type="match status" value="1"/>
</dbReference>
<name>A0A9W4U3I2_9PLEO</name>
<comment type="caution">
    <text evidence="2">The sequence shown here is derived from an EMBL/GenBank/DDBJ whole genome shotgun (WGS) entry which is preliminary data.</text>
</comment>
<protein>
    <submittedName>
        <fullName evidence="2">Uncharacterized protein</fullName>
    </submittedName>
</protein>
<dbReference type="AlphaFoldDB" id="A0A9W4U3I2"/>
<dbReference type="OrthoDB" id="10626537at2759"/>
<keyword evidence="3" id="KW-1185">Reference proteome</keyword>
<gene>
    <name evidence="2" type="ORF">PDIGIT_LOCUS1374</name>
</gene>
<feature type="compositionally biased region" description="Basic and acidic residues" evidence="1">
    <location>
        <begin position="1"/>
        <end position="13"/>
    </location>
</feature>